<dbReference type="GO" id="GO:0050346">
    <property type="term" value="F:trans-L-3-hydroxyproline dehydratase activity"/>
    <property type="evidence" value="ECO:0007669"/>
    <property type="project" value="UniProtKB-EC"/>
</dbReference>
<dbReference type="SFLD" id="SFLDS00028">
    <property type="entry name" value="Proline_Racemase"/>
    <property type="match status" value="1"/>
</dbReference>
<sequence>MDMPMKKKRRTIASQAATSWARRRPSISSRTACRFRTANDPIAKNIMKTTRTISTVEVHTGGEAFRIVTSGLPRLPGDTIVKRRAWLKENADEIRTALMFEPRGHADMYGGYLTEPVSPSADFGIIFLHNEGYSDHCGHGVIALSTAAVELGWVQRRVPETRVGIDAPCGFIEAFVQWDGEHAGNVRFVNVPSFIWKRDVTVETPSFGTVKGDIAFGGAFYFYTDGQPHGLAVRESSVEELIRFGAEVKEAANQAYPVEHPGIPEINHIYGTIIANAPRHEGSTQANCCVFADREVDRSPTGSGTGGRVAQLYLRGKLGKGETLVNESIIGTVFKGRVLSETTVGDFEAVIPEIEGKAFVCGFATWIVDERDPLTYGFLVR</sequence>
<keyword evidence="4" id="KW-1185">Reference proteome</keyword>
<evidence type="ECO:0000313" key="3">
    <source>
        <dbReference type="EMBL" id="MBB2925611.1"/>
    </source>
</evidence>
<dbReference type="InterPro" id="IPR008794">
    <property type="entry name" value="Pro_racemase_fam"/>
</dbReference>
<accession>A0ABR6FDW6</accession>
<dbReference type="Gene3D" id="3.10.310.10">
    <property type="entry name" value="Diaminopimelate Epimerase, Chain A, domain 1"/>
    <property type="match status" value="2"/>
</dbReference>
<dbReference type="Proteomes" id="UP000533533">
    <property type="component" value="Unassembled WGS sequence"/>
</dbReference>
<name>A0ABR6FDW6_9BURK</name>
<dbReference type="SUPFAM" id="SSF54506">
    <property type="entry name" value="Diaminopimelate epimerase-like"/>
    <property type="match status" value="1"/>
</dbReference>
<dbReference type="InterPro" id="IPR053425">
    <property type="entry name" value="Hydroxyproline_Metab_Enz"/>
</dbReference>
<dbReference type="PANTHER" id="PTHR33442:SF1">
    <property type="entry name" value="TRANS-3-HYDROXY-L-PROLINE DEHYDRATASE"/>
    <property type="match status" value="1"/>
</dbReference>
<gene>
    <name evidence="3" type="ORF">FHX59_000017</name>
</gene>
<feature type="compositionally biased region" description="Basic residues" evidence="2">
    <location>
        <begin position="1"/>
        <end position="11"/>
    </location>
</feature>
<comment type="similarity">
    <text evidence="1">Belongs to the proline racemase family.</text>
</comment>
<evidence type="ECO:0000313" key="4">
    <source>
        <dbReference type="Proteomes" id="UP000533533"/>
    </source>
</evidence>
<comment type="caution">
    <text evidence="3">The sequence shown here is derived from an EMBL/GenBank/DDBJ whole genome shotgun (WGS) entry which is preliminary data.</text>
</comment>
<reference evidence="3 4" key="1">
    <citation type="submission" date="2020-08" db="EMBL/GenBank/DDBJ databases">
        <title>Genomic Encyclopedia of Type Strains, Phase IV (KMG-V): Genome sequencing to study the core and pangenomes of soil and plant-associated prokaryotes.</title>
        <authorList>
            <person name="Whitman W."/>
        </authorList>
    </citation>
    <scope>NUCLEOTIDE SEQUENCE [LARGE SCALE GENOMIC DNA]</scope>
    <source>
        <strain evidence="3 4">SRMrh-85</strain>
    </source>
</reference>
<dbReference type="PIRSF" id="PIRSF029792">
    <property type="entry name" value="Pro_racemase"/>
    <property type="match status" value="1"/>
</dbReference>
<proteinExistence type="inferred from homology"/>
<dbReference type="Pfam" id="PF05544">
    <property type="entry name" value="Pro_racemase"/>
    <property type="match status" value="1"/>
</dbReference>
<dbReference type="PANTHER" id="PTHR33442">
    <property type="entry name" value="TRANS-3-HYDROXY-L-PROLINE DEHYDRATASE"/>
    <property type="match status" value="1"/>
</dbReference>
<protein>
    <submittedName>
        <fullName evidence="3">Trans-L-3-hydroxyproline dehydratase</fullName>
        <ecNumber evidence="3">4.2.1.77</ecNumber>
    </submittedName>
</protein>
<dbReference type="EC" id="4.2.1.77" evidence="3"/>
<evidence type="ECO:0000256" key="1">
    <source>
        <dbReference type="ARBA" id="ARBA00007529"/>
    </source>
</evidence>
<organism evidence="3 4">
    <name type="scientific">Paraburkholderia silvatlantica</name>
    <dbReference type="NCBI Taxonomy" id="321895"/>
    <lineage>
        <taxon>Bacteria</taxon>
        <taxon>Pseudomonadati</taxon>
        <taxon>Pseudomonadota</taxon>
        <taxon>Betaproteobacteria</taxon>
        <taxon>Burkholderiales</taxon>
        <taxon>Burkholderiaceae</taxon>
        <taxon>Paraburkholderia</taxon>
    </lineage>
</organism>
<keyword evidence="3" id="KW-0456">Lyase</keyword>
<dbReference type="NCBIfam" id="NF045511">
    <property type="entry name" value="TransHydProDhtase"/>
    <property type="match status" value="1"/>
</dbReference>
<evidence type="ECO:0000256" key="2">
    <source>
        <dbReference type="SAM" id="MobiDB-lite"/>
    </source>
</evidence>
<dbReference type="EMBL" id="JACHVZ010000001">
    <property type="protein sequence ID" value="MBB2925611.1"/>
    <property type="molecule type" value="Genomic_DNA"/>
</dbReference>
<feature type="region of interest" description="Disordered" evidence="2">
    <location>
        <begin position="1"/>
        <end position="28"/>
    </location>
</feature>